<dbReference type="EMBL" id="KJ631393">
    <property type="protein sequence ID" value="AIF26106.1"/>
    <property type="molecule type" value="Genomic_DNA"/>
</dbReference>
<dbReference type="NCBIfam" id="TIGR01420">
    <property type="entry name" value="pilT_fam"/>
    <property type="match status" value="1"/>
</dbReference>
<dbReference type="InterPro" id="IPR006321">
    <property type="entry name" value="PilT/PilU"/>
</dbReference>
<dbReference type="PROSITE" id="PS00662">
    <property type="entry name" value="T2SP_E"/>
    <property type="match status" value="1"/>
</dbReference>
<dbReference type="InterPro" id="IPR001482">
    <property type="entry name" value="T2SS/T4SS_dom"/>
</dbReference>
<dbReference type="CDD" id="cd01131">
    <property type="entry name" value="PilT"/>
    <property type="match status" value="1"/>
</dbReference>
<dbReference type="GO" id="GO:0005524">
    <property type="term" value="F:ATP binding"/>
    <property type="evidence" value="ECO:0007669"/>
    <property type="project" value="InterPro"/>
</dbReference>
<evidence type="ECO:0000259" key="2">
    <source>
        <dbReference type="PROSITE" id="PS00662"/>
    </source>
</evidence>
<accession>A0A0B4N155</accession>
<comment type="similarity">
    <text evidence="1">Belongs to the GSP E family.</text>
</comment>
<proteinExistence type="inferred from homology"/>
<dbReference type="PANTHER" id="PTHR30486">
    <property type="entry name" value="TWITCHING MOTILITY PROTEIN PILT"/>
    <property type="match status" value="1"/>
</dbReference>
<dbReference type="InterPro" id="IPR050921">
    <property type="entry name" value="T4SS_GSP_E_ATPase"/>
</dbReference>
<dbReference type="Gene3D" id="3.40.50.300">
    <property type="entry name" value="P-loop containing nucleotide triphosphate hydrolases"/>
    <property type="match status" value="1"/>
</dbReference>
<organism evidence="3">
    <name type="scientific">uncultured bacterium Ad_136_J17_contig2</name>
    <dbReference type="NCBI Taxonomy" id="1489302"/>
    <lineage>
        <taxon>Bacteria</taxon>
        <taxon>environmental samples</taxon>
    </lineage>
</organism>
<evidence type="ECO:0000313" key="3">
    <source>
        <dbReference type="EMBL" id="AIF26106.1"/>
    </source>
</evidence>
<sequence>MNIIDILKDAAAMNASDVFIITGAVLSFKVSGQLVQKNGEFLKPDMTADLVHQIFEVAKIDRSIADDARKELDFSFSIAGVGRFRANIYRQRGTYSAVLRFVPFELPKADDLGIPQSVIDLASCKNGIVLITGSAGNGKSTTLSCLIDHINSTRTGHIITIEDPIEFLHKHKKCIISQREINIDTHSYLDALRAVLRQSPDVILLGEMRDYETINVAMTAAETGQLVFSTLHTLGAANTIDRIIDVFPTAQQHQIRIQLSMVLKAVVSQQLLPSVDGKLVPAFEIMLMNSAIRTMIREEKTHQIDAVIQSSSGMETMDNCIVNMYRKGIITAETAIEYAYNPELMEKRVQL</sequence>
<protein>
    <submittedName>
        <fullName evidence="3">Putative type IV pilus retraction protein PilT</fullName>
    </submittedName>
</protein>
<dbReference type="AlphaFoldDB" id="A0A0B4N155"/>
<evidence type="ECO:0000256" key="1">
    <source>
        <dbReference type="ARBA" id="ARBA00006611"/>
    </source>
</evidence>
<dbReference type="Pfam" id="PF00437">
    <property type="entry name" value="T2SSE"/>
    <property type="match status" value="1"/>
</dbReference>
<name>A0A0B4N155_9BACT</name>
<dbReference type="InterPro" id="IPR027417">
    <property type="entry name" value="P-loop_NTPase"/>
</dbReference>
<dbReference type="GO" id="GO:0016887">
    <property type="term" value="F:ATP hydrolysis activity"/>
    <property type="evidence" value="ECO:0007669"/>
    <property type="project" value="InterPro"/>
</dbReference>
<feature type="domain" description="Bacterial type II secretion system protein E" evidence="2">
    <location>
        <begin position="196"/>
        <end position="210"/>
    </location>
</feature>
<dbReference type="Gene3D" id="3.30.450.90">
    <property type="match status" value="1"/>
</dbReference>
<dbReference type="SUPFAM" id="SSF52540">
    <property type="entry name" value="P-loop containing nucleoside triphosphate hydrolases"/>
    <property type="match status" value="1"/>
</dbReference>
<reference evidence="3" key="1">
    <citation type="submission" date="2014-03" db="EMBL/GenBank/DDBJ databases">
        <title>A sequence of cellulolytic fosmid clone of goat rumen metagenome.</title>
        <authorList>
            <person name="Lee K.-T."/>
            <person name="Kim J.-Y."/>
            <person name="Kim Y.-J."/>
            <person name="Ahn J.-H."/>
            <person name="Park M.-N."/>
            <person name="Kim J.-H."/>
            <person name="Kim T.-H."/>
        </authorList>
    </citation>
    <scope>NUCLEOTIDE SEQUENCE</scope>
</reference>